<keyword evidence="3" id="KW-0808">Transferase</keyword>
<dbReference type="PROSITE" id="PS00108">
    <property type="entry name" value="PROTEIN_KINASE_ST"/>
    <property type="match status" value="1"/>
</dbReference>
<name>A0A5C3F0B2_9BASI</name>
<sequence>MDLIPAHRPHELQVILRTRDHAALYDPSSNSLPPIEDAGHADRFDRDTPAYIAPNYFRLLAQASSVPGNGTDTRPPSPPLGHRRFVDSGDSSRCATPEIDAGYTSPRGSGASASGSQPLGPGTEADGYYARFFVEIKKLGRGARGTVFLCQHVLNGNKLGRYAIKKIPVGDHAESLLKSLNEVHLMESLHHPHLIHYQHAWIESCQVSAFAPRVPTLHVLMMAANGGSLADWVSARSGEAANASPRPSNANSPAASGRGATAGGESSNRSSAQPSRARLEKLKAAVRQRRAQREAAQVGGDQRSAAAIGANTVLPASFASGVDSGVGVHLLRDDEIYSLMHDMTSGLGFLHDRGILHLDIKPGNVLLHWDDDALIPRAMLSDFGSSMLLHDNWTRQRSGHTGTMEYMSPETLTTDPSTGKLSELSSKADIWSLGMILHLLLFFHLPYSQVDDVDRLRDEMLAYRGFNRASMSSQGTALRRQRPAKLIRLLERLLNLDPAKRPNCHEILQILASGPEPADENAQDAAAELLALYRRRSPFEEWSPSSPTESGGDRVGAPAAPVSRLPRRLSLGPGPEGVSSRSGSGLMLRRIRQRGAQSQLGDAIADAIWIATGIELDPIFVRILLAVVLCVGKCLSLDLVCFRHGERAAVATWYPVFTLALSDVAVSAISKPYSLDLAITSTLLSLHIALLLSARSVLCVTV</sequence>
<dbReference type="InterPro" id="IPR000719">
    <property type="entry name" value="Prot_kinase_dom"/>
</dbReference>
<evidence type="ECO:0000256" key="2">
    <source>
        <dbReference type="ARBA" id="ARBA00022527"/>
    </source>
</evidence>
<accession>A0A5C3F0B2</accession>
<feature type="region of interest" description="Disordered" evidence="10">
    <location>
        <begin position="240"/>
        <end position="298"/>
    </location>
</feature>
<dbReference type="GO" id="GO:0004674">
    <property type="term" value="F:protein serine/threonine kinase activity"/>
    <property type="evidence" value="ECO:0007669"/>
    <property type="project" value="UniProtKB-KW"/>
</dbReference>
<dbReference type="EC" id="2.7.11.1" evidence="1"/>
<feature type="region of interest" description="Disordered" evidence="10">
    <location>
        <begin position="540"/>
        <end position="560"/>
    </location>
</feature>
<keyword evidence="2" id="KW-0723">Serine/threonine-protein kinase</keyword>
<dbReference type="OrthoDB" id="1405469at2759"/>
<organism evidence="12 13">
    <name type="scientific">Pseudozyma flocculosa</name>
    <dbReference type="NCBI Taxonomy" id="84751"/>
    <lineage>
        <taxon>Eukaryota</taxon>
        <taxon>Fungi</taxon>
        <taxon>Dikarya</taxon>
        <taxon>Basidiomycota</taxon>
        <taxon>Ustilaginomycotina</taxon>
        <taxon>Ustilaginomycetes</taxon>
        <taxon>Ustilaginales</taxon>
        <taxon>Ustilaginaceae</taxon>
        <taxon>Pseudozyma</taxon>
    </lineage>
</organism>
<dbReference type="Gene3D" id="1.10.510.10">
    <property type="entry name" value="Transferase(Phosphotransferase) domain 1"/>
    <property type="match status" value="1"/>
</dbReference>
<feature type="compositionally biased region" description="Low complexity" evidence="10">
    <location>
        <begin position="240"/>
        <end position="259"/>
    </location>
</feature>
<dbReference type="InterPro" id="IPR011009">
    <property type="entry name" value="Kinase-like_dom_sf"/>
</dbReference>
<evidence type="ECO:0000256" key="3">
    <source>
        <dbReference type="ARBA" id="ARBA00022679"/>
    </source>
</evidence>
<reference evidence="12 13" key="1">
    <citation type="submission" date="2018-03" db="EMBL/GenBank/DDBJ databases">
        <authorList>
            <person name="Guldener U."/>
        </authorList>
    </citation>
    <scope>NUCLEOTIDE SEQUENCE [LARGE SCALE GENOMIC DNA]</scope>
    <source>
        <strain evidence="12 13">DAOM196992</strain>
    </source>
</reference>
<dbReference type="PROSITE" id="PS50011">
    <property type="entry name" value="PROTEIN_KINASE_DOM"/>
    <property type="match status" value="1"/>
</dbReference>
<dbReference type="GO" id="GO:0005524">
    <property type="term" value="F:ATP binding"/>
    <property type="evidence" value="ECO:0007669"/>
    <property type="project" value="UniProtKB-KW"/>
</dbReference>
<keyword evidence="6" id="KW-0067">ATP-binding</keyword>
<feature type="compositionally biased region" description="Polar residues" evidence="10">
    <location>
        <begin position="264"/>
        <end position="274"/>
    </location>
</feature>
<keyword evidence="5 12" id="KW-0418">Kinase</keyword>
<dbReference type="SUPFAM" id="SSF56112">
    <property type="entry name" value="Protein kinase-like (PK-like)"/>
    <property type="match status" value="1"/>
</dbReference>
<dbReference type="GO" id="GO:0005634">
    <property type="term" value="C:nucleus"/>
    <property type="evidence" value="ECO:0007669"/>
    <property type="project" value="TreeGrafter"/>
</dbReference>
<feature type="region of interest" description="Disordered" evidence="10">
    <location>
        <begin position="400"/>
        <end position="419"/>
    </location>
</feature>
<evidence type="ECO:0000256" key="6">
    <source>
        <dbReference type="ARBA" id="ARBA00022840"/>
    </source>
</evidence>
<dbReference type="Pfam" id="PF00069">
    <property type="entry name" value="Pkinase"/>
    <property type="match status" value="2"/>
</dbReference>
<evidence type="ECO:0000259" key="11">
    <source>
        <dbReference type="PROSITE" id="PS50011"/>
    </source>
</evidence>
<evidence type="ECO:0000313" key="13">
    <source>
        <dbReference type="Proteomes" id="UP000323386"/>
    </source>
</evidence>
<dbReference type="Proteomes" id="UP000323386">
    <property type="component" value="Unassembled WGS sequence"/>
</dbReference>
<evidence type="ECO:0000256" key="9">
    <source>
        <dbReference type="ARBA" id="ARBA00048679"/>
    </source>
</evidence>
<feature type="compositionally biased region" description="Polar residues" evidence="10">
    <location>
        <begin position="65"/>
        <end position="74"/>
    </location>
</feature>
<evidence type="ECO:0000313" key="12">
    <source>
        <dbReference type="EMBL" id="SPO37878.1"/>
    </source>
</evidence>
<evidence type="ECO:0000256" key="8">
    <source>
        <dbReference type="ARBA" id="ARBA00047899"/>
    </source>
</evidence>
<comment type="catalytic activity">
    <reaction evidence="8">
        <text>L-threonyl-[protein] + ATP = O-phospho-L-threonyl-[protein] + ADP + H(+)</text>
        <dbReference type="Rhea" id="RHEA:46608"/>
        <dbReference type="Rhea" id="RHEA-COMP:11060"/>
        <dbReference type="Rhea" id="RHEA-COMP:11605"/>
        <dbReference type="ChEBI" id="CHEBI:15378"/>
        <dbReference type="ChEBI" id="CHEBI:30013"/>
        <dbReference type="ChEBI" id="CHEBI:30616"/>
        <dbReference type="ChEBI" id="CHEBI:61977"/>
        <dbReference type="ChEBI" id="CHEBI:456216"/>
        <dbReference type="EC" id="2.7.11.1"/>
    </reaction>
</comment>
<evidence type="ECO:0000256" key="5">
    <source>
        <dbReference type="ARBA" id="ARBA00022777"/>
    </source>
</evidence>
<keyword evidence="13" id="KW-1185">Reference proteome</keyword>
<feature type="compositionally biased region" description="Polar residues" evidence="10">
    <location>
        <begin position="410"/>
        <end position="419"/>
    </location>
</feature>
<feature type="domain" description="Protein kinase" evidence="11">
    <location>
        <begin position="133"/>
        <end position="519"/>
    </location>
</feature>
<proteinExistence type="inferred from homology"/>
<keyword evidence="4" id="KW-0547">Nucleotide-binding</keyword>
<dbReference type="InterPro" id="IPR008271">
    <property type="entry name" value="Ser/Thr_kinase_AS"/>
</dbReference>
<comment type="catalytic activity">
    <reaction evidence="9">
        <text>L-seryl-[protein] + ATP = O-phospho-L-seryl-[protein] + ADP + H(+)</text>
        <dbReference type="Rhea" id="RHEA:17989"/>
        <dbReference type="Rhea" id="RHEA-COMP:9863"/>
        <dbReference type="Rhea" id="RHEA-COMP:11604"/>
        <dbReference type="ChEBI" id="CHEBI:15378"/>
        <dbReference type="ChEBI" id="CHEBI:29999"/>
        <dbReference type="ChEBI" id="CHEBI:30616"/>
        <dbReference type="ChEBI" id="CHEBI:83421"/>
        <dbReference type="ChEBI" id="CHEBI:456216"/>
        <dbReference type="EC" id="2.7.11.1"/>
    </reaction>
</comment>
<gene>
    <name evidence="12" type="ORF">PSFLO_03355</name>
</gene>
<protein>
    <recommendedName>
        <fullName evidence="1">non-specific serine/threonine protein kinase</fullName>
        <ecNumber evidence="1">2.7.11.1</ecNumber>
    </recommendedName>
</protein>
<evidence type="ECO:0000256" key="10">
    <source>
        <dbReference type="SAM" id="MobiDB-lite"/>
    </source>
</evidence>
<evidence type="ECO:0000256" key="1">
    <source>
        <dbReference type="ARBA" id="ARBA00012513"/>
    </source>
</evidence>
<dbReference type="PANTHER" id="PTHR11042">
    <property type="entry name" value="EUKARYOTIC TRANSLATION INITIATION FACTOR 2-ALPHA KINASE EIF2-ALPHA KINASE -RELATED"/>
    <property type="match status" value="1"/>
</dbReference>
<feature type="region of interest" description="Disordered" evidence="10">
    <location>
        <begin position="65"/>
        <end position="120"/>
    </location>
</feature>
<feature type="compositionally biased region" description="Low complexity" evidence="10">
    <location>
        <begin position="105"/>
        <end position="120"/>
    </location>
</feature>
<evidence type="ECO:0000256" key="4">
    <source>
        <dbReference type="ARBA" id="ARBA00022741"/>
    </source>
</evidence>
<dbReference type="InterPro" id="IPR050339">
    <property type="entry name" value="CC_SR_Kinase"/>
</dbReference>
<comment type="similarity">
    <text evidence="7">Belongs to the protein kinase superfamily. Ser/Thr protein kinase family. GCN2 subfamily.</text>
</comment>
<dbReference type="Gene3D" id="3.30.200.20">
    <property type="entry name" value="Phosphorylase Kinase, domain 1"/>
    <property type="match status" value="1"/>
</dbReference>
<dbReference type="GO" id="GO:0005737">
    <property type="term" value="C:cytoplasm"/>
    <property type="evidence" value="ECO:0007669"/>
    <property type="project" value="TreeGrafter"/>
</dbReference>
<dbReference type="SMART" id="SM00220">
    <property type="entry name" value="S_TKc"/>
    <property type="match status" value="1"/>
</dbReference>
<dbReference type="FunFam" id="3.30.200.20:FF:000306">
    <property type="entry name" value="IKS protein kinase"/>
    <property type="match status" value="1"/>
</dbReference>
<dbReference type="EMBL" id="OOIP01000008">
    <property type="protein sequence ID" value="SPO37878.1"/>
    <property type="molecule type" value="Genomic_DNA"/>
</dbReference>
<dbReference type="AlphaFoldDB" id="A0A5C3F0B2"/>
<feature type="region of interest" description="Disordered" evidence="10">
    <location>
        <begin position="565"/>
        <end position="584"/>
    </location>
</feature>
<dbReference type="PANTHER" id="PTHR11042:SF138">
    <property type="entry name" value="SERINE_THREONINE-PROTEIN KINASE IKS1-RELATED"/>
    <property type="match status" value="1"/>
</dbReference>
<evidence type="ECO:0000256" key="7">
    <source>
        <dbReference type="ARBA" id="ARBA00037982"/>
    </source>
</evidence>